<accession>A0A5M8QHR0</accession>
<proteinExistence type="predicted"/>
<evidence type="ECO:0008006" key="5">
    <source>
        <dbReference type="Google" id="ProtNLM"/>
    </source>
</evidence>
<reference evidence="1 3" key="2">
    <citation type="submission" date="2019-09" db="EMBL/GenBank/DDBJ databases">
        <title>A bacterium isolated from glacier soil.</title>
        <authorList>
            <person name="Liu Q."/>
        </authorList>
    </citation>
    <scope>NUCLEOTIDE SEQUENCE [LARGE SCALE GENOMIC DNA]</scope>
    <source>
        <strain evidence="1 3">MDT1-10-3</strain>
    </source>
</reference>
<reference evidence="1 3" key="1">
    <citation type="submission" date="2019-07" db="EMBL/GenBank/DDBJ databases">
        <authorList>
            <person name="Qu J.-H."/>
        </authorList>
    </citation>
    <scope>NUCLEOTIDE SEQUENCE [LARGE SCALE GENOMIC DNA]</scope>
    <source>
        <strain evidence="1 3">MDT1-10-3</strain>
    </source>
</reference>
<sequence length="82" mass="9178">MRRKDVILTTLLDNVEGTAEPEDHPTSCHLVSDVTQLPVHHVISLSEELAEEGFVTISTLHDPPLLYLTIPGVARARRQRNQ</sequence>
<dbReference type="Proteomes" id="UP001570846">
    <property type="component" value="Unassembled WGS sequence"/>
</dbReference>
<reference evidence="2 4" key="3">
    <citation type="submission" date="2024-08" db="EMBL/GenBank/DDBJ databases">
        <authorList>
            <person name="Wei W."/>
        </authorList>
    </citation>
    <scope>NUCLEOTIDE SEQUENCE [LARGE SCALE GENOMIC DNA]</scope>
    <source>
        <strain evidence="2 4">XU2</strain>
    </source>
</reference>
<name>A0A5M8QHR0_9BACT</name>
<dbReference type="Proteomes" id="UP000323866">
    <property type="component" value="Unassembled WGS sequence"/>
</dbReference>
<dbReference type="EMBL" id="JBGOGF010000002">
    <property type="protein sequence ID" value="MFA1770382.1"/>
    <property type="molecule type" value="Genomic_DNA"/>
</dbReference>
<dbReference type="OrthoDB" id="894197at2"/>
<dbReference type="RefSeq" id="WP_149098413.1">
    <property type="nucleotide sequence ID" value="NZ_BMMG01000003.1"/>
</dbReference>
<dbReference type="AlphaFoldDB" id="A0A5M8QHR0"/>
<organism evidence="1 3">
    <name type="scientific">Rufibacter glacialis</name>
    <dbReference type="NCBI Taxonomy" id="1259555"/>
    <lineage>
        <taxon>Bacteria</taxon>
        <taxon>Pseudomonadati</taxon>
        <taxon>Bacteroidota</taxon>
        <taxon>Cytophagia</taxon>
        <taxon>Cytophagales</taxon>
        <taxon>Hymenobacteraceae</taxon>
        <taxon>Rufibacter</taxon>
    </lineage>
</organism>
<evidence type="ECO:0000313" key="4">
    <source>
        <dbReference type="Proteomes" id="UP001570846"/>
    </source>
</evidence>
<evidence type="ECO:0000313" key="2">
    <source>
        <dbReference type="EMBL" id="MFA1770382.1"/>
    </source>
</evidence>
<gene>
    <name evidence="2" type="ORF">ACD591_03700</name>
    <name evidence="1" type="ORF">FOE74_09770</name>
</gene>
<dbReference type="EMBL" id="VKKZ01000020">
    <property type="protein sequence ID" value="KAA6434470.1"/>
    <property type="molecule type" value="Genomic_DNA"/>
</dbReference>
<evidence type="ECO:0000313" key="1">
    <source>
        <dbReference type="EMBL" id="KAA6434470.1"/>
    </source>
</evidence>
<protein>
    <recommendedName>
        <fullName evidence="5">MarR family transcriptional regulator</fullName>
    </recommendedName>
</protein>
<comment type="caution">
    <text evidence="1">The sequence shown here is derived from an EMBL/GenBank/DDBJ whole genome shotgun (WGS) entry which is preliminary data.</text>
</comment>
<keyword evidence="4" id="KW-1185">Reference proteome</keyword>
<evidence type="ECO:0000313" key="3">
    <source>
        <dbReference type="Proteomes" id="UP000323866"/>
    </source>
</evidence>